<dbReference type="EMBL" id="KB446535">
    <property type="protein sequence ID" value="EME49567.1"/>
    <property type="molecule type" value="Genomic_DNA"/>
</dbReference>
<feature type="compositionally biased region" description="Polar residues" evidence="1">
    <location>
        <begin position="9"/>
        <end position="19"/>
    </location>
</feature>
<evidence type="ECO:0000256" key="1">
    <source>
        <dbReference type="SAM" id="MobiDB-lite"/>
    </source>
</evidence>
<accession>N1Q1J6</accession>
<feature type="region of interest" description="Disordered" evidence="1">
    <location>
        <begin position="253"/>
        <end position="287"/>
    </location>
</feature>
<keyword evidence="3" id="KW-1185">Reference proteome</keyword>
<dbReference type="OrthoDB" id="3944081at2759"/>
<dbReference type="STRING" id="675120.N1Q1J6"/>
<gene>
    <name evidence="2" type="ORF">DOTSEDRAFT_20003</name>
</gene>
<reference evidence="2 3" key="2">
    <citation type="journal article" date="2012" name="PLoS Pathog.">
        <title>Diverse lifestyles and strategies of plant pathogenesis encoded in the genomes of eighteen Dothideomycetes fungi.</title>
        <authorList>
            <person name="Ohm R.A."/>
            <person name="Feau N."/>
            <person name="Henrissat B."/>
            <person name="Schoch C.L."/>
            <person name="Horwitz B.A."/>
            <person name="Barry K.W."/>
            <person name="Condon B.J."/>
            <person name="Copeland A.C."/>
            <person name="Dhillon B."/>
            <person name="Glaser F."/>
            <person name="Hesse C.N."/>
            <person name="Kosti I."/>
            <person name="LaButti K."/>
            <person name="Lindquist E.A."/>
            <person name="Lucas S."/>
            <person name="Salamov A.A."/>
            <person name="Bradshaw R.E."/>
            <person name="Ciuffetti L."/>
            <person name="Hamelin R.C."/>
            <person name="Kema G.H.J."/>
            <person name="Lawrence C."/>
            <person name="Scott J.A."/>
            <person name="Spatafora J.W."/>
            <person name="Turgeon B.G."/>
            <person name="de Wit P.J.G.M."/>
            <person name="Zhong S."/>
            <person name="Goodwin S.B."/>
            <person name="Grigoriev I.V."/>
        </authorList>
    </citation>
    <scope>NUCLEOTIDE SEQUENCE [LARGE SCALE GENOMIC DNA]</scope>
    <source>
        <strain evidence="3">NZE10 / CBS 128990</strain>
    </source>
</reference>
<dbReference type="AlphaFoldDB" id="N1Q1J6"/>
<proteinExistence type="predicted"/>
<evidence type="ECO:0000313" key="2">
    <source>
        <dbReference type="EMBL" id="EME49567.1"/>
    </source>
</evidence>
<feature type="region of interest" description="Disordered" evidence="1">
    <location>
        <begin position="1"/>
        <end position="47"/>
    </location>
</feature>
<organism evidence="2 3">
    <name type="scientific">Dothistroma septosporum (strain NZE10 / CBS 128990)</name>
    <name type="common">Red band needle blight fungus</name>
    <name type="synonym">Mycosphaerella pini</name>
    <dbReference type="NCBI Taxonomy" id="675120"/>
    <lineage>
        <taxon>Eukaryota</taxon>
        <taxon>Fungi</taxon>
        <taxon>Dikarya</taxon>
        <taxon>Ascomycota</taxon>
        <taxon>Pezizomycotina</taxon>
        <taxon>Dothideomycetes</taxon>
        <taxon>Dothideomycetidae</taxon>
        <taxon>Mycosphaerellales</taxon>
        <taxon>Mycosphaerellaceae</taxon>
        <taxon>Dothistroma</taxon>
    </lineage>
</organism>
<protein>
    <submittedName>
        <fullName evidence="2">Uncharacterized protein</fullName>
    </submittedName>
</protein>
<reference evidence="3" key="1">
    <citation type="journal article" date="2012" name="PLoS Genet.">
        <title>The genomes of the fungal plant pathogens Cladosporium fulvum and Dothistroma septosporum reveal adaptation to different hosts and lifestyles but also signatures of common ancestry.</title>
        <authorList>
            <person name="de Wit P.J.G.M."/>
            <person name="van der Burgt A."/>
            <person name="Oekmen B."/>
            <person name="Stergiopoulos I."/>
            <person name="Abd-Elsalam K.A."/>
            <person name="Aerts A.L."/>
            <person name="Bahkali A.H."/>
            <person name="Beenen H.G."/>
            <person name="Chettri P."/>
            <person name="Cox M.P."/>
            <person name="Datema E."/>
            <person name="de Vries R.P."/>
            <person name="Dhillon B."/>
            <person name="Ganley A.R."/>
            <person name="Griffiths S.A."/>
            <person name="Guo Y."/>
            <person name="Hamelin R.C."/>
            <person name="Henrissat B."/>
            <person name="Kabir M.S."/>
            <person name="Jashni M.K."/>
            <person name="Kema G."/>
            <person name="Klaubauf S."/>
            <person name="Lapidus A."/>
            <person name="Levasseur A."/>
            <person name="Lindquist E."/>
            <person name="Mehrabi R."/>
            <person name="Ohm R.A."/>
            <person name="Owen T.J."/>
            <person name="Salamov A."/>
            <person name="Schwelm A."/>
            <person name="Schijlen E."/>
            <person name="Sun H."/>
            <person name="van den Burg H.A."/>
            <person name="van Ham R.C.H.J."/>
            <person name="Zhang S."/>
            <person name="Goodwin S.B."/>
            <person name="Grigoriev I.V."/>
            <person name="Collemare J."/>
            <person name="Bradshaw R.E."/>
        </authorList>
    </citation>
    <scope>NUCLEOTIDE SEQUENCE [LARGE SCALE GENOMIC DNA]</scope>
    <source>
        <strain evidence="3">NZE10 / CBS 128990</strain>
    </source>
</reference>
<dbReference type="HOGENOM" id="CLU_866056_0_0_1"/>
<sequence length="321" mass="35896">MSPEVRASTPPQDDTNGVAASSDDPDDDSFRFPQSRAGASAANSEHAGVQEHYIRAARGAGRRTQLGLLRPWDDISRKRLAMPDIEIQMQRADEKRVRLASKDEDMHSVDDLAPWLDENNAARITKSADKLISWTRDLTGKLHVAVPLTRVGLTIPWHDHKSAFNYPTEKAATKANINHMRKAERCLDHFWSQVRKGVTSTVKSSLEKVLANRLFEPRQLWRTPLWSEPVQLPTPESTPPKPTIAHDLEHGLLHTSRGPNDQVEDTATQSEQKVKTRRRPAVPDPRVNMPDAVVATLKDNISKKAYKVFSALLPSTGNVVQ</sequence>
<evidence type="ECO:0000313" key="3">
    <source>
        <dbReference type="Proteomes" id="UP000016933"/>
    </source>
</evidence>
<name>N1Q1J6_DOTSN</name>
<dbReference type="Proteomes" id="UP000016933">
    <property type="component" value="Unassembled WGS sequence"/>
</dbReference>